<dbReference type="InterPro" id="IPR016030">
    <property type="entry name" value="CblAdoTrfase-like"/>
</dbReference>
<dbReference type="EMBL" id="QZKU01000052">
    <property type="protein sequence ID" value="RJP23013.1"/>
    <property type="molecule type" value="Genomic_DNA"/>
</dbReference>
<evidence type="ECO:0000313" key="6">
    <source>
        <dbReference type="EMBL" id="RJP23013.1"/>
    </source>
</evidence>
<comment type="pathway">
    <text evidence="4">Cofactor biosynthesis; adenosylcobalamin biosynthesis; adenosylcobalamin from cob(II)yrinate a,c-diamide: step 2/7.</text>
</comment>
<evidence type="ECO:0000256" key="1">
    <source>
        <dbReference type="ARBA" id="ARBA00022679"/>
    </source>
</evidence>
<dbReference type="Gene3D" id="1.20.1200.10">
    <property type="entry name" value="Cobalamin adenosyltransferase-like"/>
    <property type="match status" value="1"/>
</dbReference>
<name>A0A3A4NR21_ABYX5</name>
<proteinExistence type="inferred from homology"/>
<keyword evidence="2 4" id="KW-0547">Nucleotide-binding</keyword>
<dbReference type="EC" id="2.5.1.17" evidence="4"/>
<keyword evidence="4" id="KW-0169">Cobalamin biosynthesis</keyword>
<dbReference type="UniPathway" id="UPA00148">
    <property type="reaction ID" value="UER00233"/>
</dbReference>
<comment type="catalytic activity">
    <reaction evidence="4">
        <text>2 cob(II)alamin + reduced [electron-transfer flavoprotein] + 2 ATP = 2 adenosylcob(III)alamin + 2 triphosphate + oxidized [electron-transfer flavoprotein] + 3 H(+)</text>
        <dbReference type="Rhea" id="RHEA:28671"/>
        <dbReference type="Rhea" id="RHEA-COMP:10685"/>
        <dbReference type="Rhea" id="RHEA-COMP:10686"/>
        <dbReference type="ChEBI" id="CHEBI:15378"/>
        <dbReference type="ChEBI" id="CHEBI:16304"/>
        <dbReference type="ChEBI" id="CHEBI:18036"/>
        <dbReference type="ChEBI" id="CHEBI:18408"/>
        <dbReference type="ChEBI" id="CHEBI:30616"/>
        <dbReference type="ChEBI" id="CHEBI:57692"/>
        <dbReference type="ChEBI" id="CHEBI:58307"/>
        <dbReference type="EC" id="2.5.1.17"/>
    </reaction>
</comment>
<keyword evidence="1 4" id="KW-0808">Transferase</keyword>
<evidence type="ECO:0000313" key="7">
    <source>
        <dbReference type="Proteomes" id="UP000265882"/>
    </source>
</evidence>
<keyword evidence="3 4" id="KW-0067">ATP-binding</keyword>
<dbReference type="GO" id="GO:0009236">
    <property type="term" value="P:cobalamin biosynthetic process"/>
    <property type="evidence" value="ECO:0007669"/>
    <property type="project" value="UniProtKB-UniRule"/>
</dbReference>
<reference evidence="6 7" key="1">
    <citation type="journal article" date="2017" name="ISME J.">
        <title>Energy and carbon metabolisms in a deep terrestrial subsurface fluid microbial community.</title>
        <authorList>
            <person name="Momper L."/>
            <person name="Jungbluth S.P."/>
            <person name="Lee M.D."/>
            <person name="Amend J.P."/>
        </authorList>
    </citation>
    <scope>NUCLEOTIDE SEQUENCE [LARGE SCALE GENOMIC DNA]</scope>
    <source>
        <strain evidence="6">SURF_5</strain>
    </source>
</reference>
<dbReference type="AlphaFoldDB" id="A0A3A4NR21"/>
<dbReference type="Pfam" id="PF01923">
    <property type="entry name" value="Cob_adeno_trans"/>
    <property type="match status" value="1"/>
</dbReference>
<dbReference type="Proteomes" id="UP000265882">
    <property type="component" value="Unassembled WGS sequence"/>
</dbReference>
<dbReference type="SUPFAM" id="SSF89028">
    <property type="entry name" value="Cobalamin adenosyltransferase-like"/>
    <property type="match status" value="1"/>
</dbReference>
<protein>
    <recommendedName>
        <fullName evidence="4">Corrinoid adenosyltransferase</fullName>
        <ecNumber evidence="4">2.5.1.17</ecNumber>
    </recommendedName>
    <alternativeName>
        <fullName evidence="4">Cob(II)alamin adenosyltransferase</fullName>
    </alternativeName>
    <alternativeName>
        <fullName evidence="4">Cob(II)yrinic acid a,c-diamide adenosyltransferase</fullName>
    </alternativeName>
    <alternativeName>
        <fullName evidence="4">Cobinamide/cobalamin adenosyltransferase</fullName>
    </alternativeName>
</protein>
<comment type="similarity">
    <text evidence="4">Belongs to the Cob(I)alamin adenosyltransferase family.</text>
</comment>
<dbReference type="InterPro" id="IPR036451">
    <property type="entry name" value="CblAdoTrfase-like_sf"/>
</dbReference>
<dbReference type="PANTHER" id="PTHR12213:SF0">
    <property type="entry name" value="CORRINOID ADENOSYLTRANSFERASE MMAB"/>
    <property type="match status" value="1"/>
</dbReference>
<dbReference type="GO" id="GO:0008817">
    <property type="term" value="F:corrinoid adenosyltransferase activity"/>
    <property type="evidence" value="ECO:0007669"/>
    <property type="project" value="UniProtKB-UniRule"/>
</dbReference>
<accession>A0A3A4NR21</accession>
<evidence type="ECO:0000256" key="4">
    <source>
        <dbReference type="RuleBase" id="RU366026"/>
    </source>
</evidence>
<sequence>MKSFNKRGDDGTTSLLFGHRIPKYSPRPEAYGAIDEASSALGLARGLIENGDLKQIILDIQHDLFVVGSELAALPDENKKLKKRITREHTLRIESLIECYENLVEMPRRFVPPGGSPGAGSLDLARSTLRRAERRIAKLFDDGEVKNPEILCYCNRLADLLFTLARYEEGSARPDPQNPA</sequence>
<organism evidence="6 7">
    <name type="scientific">Abyssobacteria bacterium (strain SURF_5)</name>
    <dbReference type="NCBI Taxonomy" id="2093360"/>
    <lineage>
        <taxon>Bacteria</taxon>
        <taxon>Pseudomonadati</taxon>
        <taxon>Candidatus Hydrogenedentota</taxon>
        <taxon>Candidatus Abyssobacteria</taxon>
    </lineage>
</organism>
<comment type="caution">
    <text evidence="6">The sequence shown here is derived from an EMBL/GenBank/DDBJ whole genome shotgun (WGS) entry which is preliminary data.</text>
</comment>
<dbReference type="NCBIfam" id="TIGR00636">
    <property type="entry name" value="PduO_Nterm"/>
    <property type="match status" value="1"/>
</dbReference>
<dbReference type="GO" id="GO:0005524">
    <property type="term" value="F:ATP binding"/>
    <property type="evidence" value="ECO:0007669"/>
    <property type="project" value="UniProtKB-UniRule"/>
</dbReference>
<dbReference type="PANTHER" id="PTHR12213">
    <property type="entry name" value="CORRINOID ADENOSYLTRANSFERASE"/>
    <property type="match status" value="1"/>
</dbReference>
<evidence type="ECO:0000256" key="2">
    <source>
        <dbReference type="ARBA" id="ARBA00022741"/>
    </source>
</evidence>
<gene>
    <name evidence="6" type="ORF">C4520_07135</name>
</gene>
<dbReference type="InterPro" id="IPR029499">
    <property type="entry name" value="PduO-typ"/>
</dbReference>
<feature type="domain" description="Cobalamin adenosyltransferase-like" evidence="5">
    <location>
        <begin position="5"/>
        <end position="167"/>
    </location>
</feature>
<evidence type="ECO:0000259" key="5">
    <source>
        <dbReference type="Pfam" id="PF01923"/>
    </source>
</evidence>
<comment type="catalytic activity">
    <reaction evidence="4">
        <text>2 cob(II)yrinate a,c diamide + reduced [electron-transfer flavoprotein] + 2 ATP = 2 adenosylcob(III)yrinate a,c-diamide + 2 triphosphate + oxidized [electron-transfer flavoprotein] + 3 H(+)</text>
        <dbReference type="Rhea" id="RHEA:11528"/>
        <dbReference type="Rhea" id="RHEA-COMP:10685"/>
        <dbReference type="Rhea" id="RHEA-COMP:10686"/>
        <dbReference type="ChEBI" id="CHEBI:15378"/>
        <dbReference type="ChEBI" id="CHEBI:18036"/>
        <dbReference type="ChEBI" id="CHEBI:30616"/>
        <dbReference type="ChEBI" id="CHEBI:57692"/>
        <dbReference type="ChEBI" id="CHEBI:58307"/>
        <dbReference type="ChEBI" id="CHEBI:58503"/>
        <dbReference type="ChEBI" id="CHEBI:58537"/>
        <dbReference type="EC" id="2.5.1.17"/>
    </reaction>
</comment>
<evidence type="ECO:0000256" key="3">
    <source>
        <dbReference type="ARBA" id="ARBA00022840"/>
    </source>
</evidence>